<sequence>MHNLIRADALYHPLRDEDEGNDKRERQKHIERNSGQIDPETAEGVALFPDESANQRVKHRDSRCRGDKILHRQTQRLREVG</sequence>
<accession>A0A645BLD5</accession>
<gene>
    <name evidence="2" type="ORF">SDC9_112246</name>
</gene>
<name>A0A645BLD5_9ZZZZ</name>
<comment type="caution">
    <text evidence="2">The sequence shown here is derived from an EMBL/GenBank/DDBJ whole genome shotgun (WGS) entry which is preliminary data.</text>
</comment>
<dbReference type="AlphaFoldDB" id="A0A645BLD5"/>
<feature type="region of interest" description="Disordered" evidence="1">
    <location>
        <begin position="1"/>
        <end position="81"/>
    </location>
</feature>
<dbReference type="EMBL" id="VSSQ01020469">
    <property type="protein sequence ID" value="MPM65351.1"/>
    <property type="molecule type" value="Genomic_DNA"/>
</dbReference>
<evidence type="ECO:0000313" key="2">
    <source>
        <dbReference type="EMBL" id="MPM65351.1"/>
    </source>
</evidence>
<reference evidence="2" key="1">
    <citation type="submission" date="2019-08" db="EMBL/GenBank/DDBJ databases">
        <authorList>
            <person name="Kucharzyk K."/>
            <person name="Murdoch R.W."/>
            <person name="Higgins S."/>
            <person name="Loffler F."/>
        </authorList>
    </citation>
    <scope>NUCLEOTIDE SEQUENCE</scope>
</reference>
<feature type="compositionally biased region" description="Basic and acidic residues" evidence="1">
    <location>
        <begin position="21"/>
        <end position="32"/>
    </location>
</feature>
<proteinExistence type="predicted"/>
<evidence type="ECO:0000256" key="1">
    <source>
        <dbReference type="SAM" id="MobiDB-lite"/>
    </source>
</evidence>
<feature type="compositionally biased region" description="Basic and acidic residues" evidence="1">
    <location>
        <begin position="63"/>
        <end position="81"/>
    </location>
</feature>
<protein>
    <submittedName>
        <fullName evidence="2">Uncharacterized protein</fullName>
    </submittedName>
</protein>
<organism evidence="2">
    <name type="scientific">bioreactor metagenome</name>
    <dbReference type="NCBI Taxonomy" id="1076179"/>
    <lineage>
        <taxon>unclassified sequences</taxon>
        <taxon>metagenomes</taxon>
        <taxon>ecological metagenomes</taxon>
    </lineage>
</organism>